<dbReference type="PANTHER" id="PTHR10801:SF10">
    <property type="entry name" value="FAD BINDING DOMAIN PROTEIN (AFU_ORTHOLOGUE AFUA_6G14300)"/>
    <property type="match status" value="1"/>
</dbReference>
<name>A0ABR4BM21_9LECA</name>
<sequence length="145" mass="16847">MYPHLKEEQKLMLSIGLWGYRPPRPDDFLKANQDLKRKLRELGGMKSQTYYTESAFWEMYDREWYDSLRTKYGAISLLSVYEKVKFDPEAEQRAANPSLAEGLMGSWPFSGCYGINKVIESGAHLQAKTSAWKSMGETDRFGMRR</sequence>
<dbReference type="Proteomes" id="UP001590951">
    <property type="component" value="Unassembled WGS sequence"/>
</dbReference>
<dbReference type="PANTHER" id="PTHR10801">
    <property type="entry name" value="24-DEHYDROCHOLESTEROL REDUCTASE"/>
    <property type="match status" value="1"/>
</dbReference>
<keyword evidence="2" id="KW-1185">Reference proteome</keyword>
<proteinExistence type="predicted"/>
<comment type="caution">
    <text evidence="1">The sequence shown here is derived from an EMBL/GenBank/DDBJ whole genome shotgun (WGS) entry which is preliminary data.</text>
</comment>
<accession>A0ABR4BM21</accession>
<reference evidence="1 2" key="1">
    <citation type="submission" date="2024-09" db="EMBL/GenBank/DDBJ databases">
        <title>Rethinking Asexuality: The Enigmatic Case of Functional Sexual Genes in Lepraria (Stereocaulaceae).</title>
        <authorList>
            <person name="Doellman M."/>
            <person name="Sun Y."/>
            <person name="Barcenas-Pena A."/>
            <person name="Lumbsch H.T."/>
            <person name="Grewe F."/>
        </authorList>
    </citation>
    <scope>NUCLEOTIDE SEQUENCE [LARGE SCALE GENOMIC DNA]</scope>
    <source>
        <strain evidence="1 2">Grewe 0041</strain>
    </source>
</reference>
<organism evidence="1 2">
    <name type="scientific">Lepraria finkii</name>
    <dbReference type="NCBI Taxonomy" id="1340010"/>
    <lineage>
        <taxon>Eukaryota</taxon>
        <taxon>Fungi</taxon>
        <taxon>Dikarya</taxon>
        <taxon>Ascomycota</taxon>
        <taxon>Pezizomycotina</taxon>
        <taxon>Lecanoromycetes</taxon>
        <taxon>OSLEUM clade</taxon>
        <taxon>Lecanoromycetidae</taxon>
        <taxon>Lecanorales</taxon>
        <taxon>Lecanorineae</taxon>
        <taxon>Stereocaulaceae</taxon>
        <taxon>Lepraria</taxon>
    </lineage>
</organism>
<evidence type="ECO:0000313" key="2">
    <source>
        <dbReference type="Proteomes" id="UP001590951"/>
    </source>
</evidence>
<evidence type="ECO:0000313" key="1">
    <source>
        <dbReference type="EMBL" id="KAL2058844.1"/>
    </source>
</evidence>
<dbReference type="InterPro" id="IPR040165">
    <property type="entry name" value="Diminuto-like"/>
</dbReference>
<gene>
    <name evidence="1" type="ORF">ABVK25_000136</name>
</gene>
<protein>
    <submittedName>
        <fullName evidence="1">Uncharacterized protein</fullName>
    </submittedName>
</protein>
<dbReference type="EMBL" id="JBHFEH010000001">
    <property type="protein sequence ID" value="KAL2058844.1"/>
    <property type="molecule type" value="Genomic_DNA"/>
</dbReference>